<dbReference type="Pfam" id="PF12671">
    <property type="entry name" value="Amidase_6"/>
    <property type="match status" value="1"/>
</dbReference>
<evidence type="ECO:0000313" key="2">
    <source>
        <dbReference type="EMBL" id="MBW7461681.1"/>
    </source>
</evidence>
<evidence type="ECO:0000259" key="1">
    <source>
        <dbReference type="Pfam" id="PF12671"/>
    </source>
</evidence>
<proteinExistence type="predicted"/>
<feature type="non-terminal residue" evidence="2">
    <location>
        <position position="167"/>
    </location>
</feature>
<dbReference type="InterPro" id="IPR024301">
    <property type="entry name" value="Amidase_6"/>
</dbReference>
<dbReference type="Proteomes" id="UP001519887">
    <property type="component" value="Unassembled WGS sequence"/>
</dbReference>
<feature type="domain" description="Putative amidase" evidence="1">
    <location>
        <begin position="95"/>
        <end position="162"/>
    </location>
</feature>
<evidence type="ECO:0000313" key="3">
    <source>
        <dbReference type="Proteomes" id="UP001519887"/>
    </source>
</evidence>
<dbReference type="PANTHER" id="PTHR40032:SF1">
    <property type="entry name" value="EXPORTED PROTEIN"/>
    <property type="match status" value="1"/>
</dbReference>
<name>A0ABS7CL59_9BACL</name>
<comment type="caution">
    <text evidence="2">The sequence shown here is derived from an EMBL/GenBank/DDBJ whole genome shotgun (WGS) entry which is preliminary data.</text>
</comment>
<sequence>IELKIKRTMQQLGRTYTEDRRERERLWLSLDGESYRINRVEPLVMERRPRYSMSDSFASQLSAEQQVEMEDKPTSIPFINYDVLSRFKHGRAGIRYRRDLAAAYADRWWNEGNPAYETFDVNCTNYVSQCLFAGHAPMNYTGKRDSGWWYRERSAGREMWSYSWAVA</sequence>
<feature type="non-terminal residue" evidence="2">
    <location>
        <position position="1"/>
    </location>
</feature>
<reference evidence="2 3" key="1">
    <citation type="submission" date="2021-07" db="EMBL/GenBank/DDBJ databases">
        <title>Paenibacillus radiodurans sp. nov., isolated from the southeastern edge of Tengger Desert.</title>
        <authorList>
            <person name="Zhang G."/>
        </authorList>
    </citation>
    <scope>NUCLEOTIDE SEQUENCE [LARGE SCALE GENOMIC DNA]</scope>
    <source>
        <strain evidence="2 3">CCM 7311</strain>
    </source>
</reference>
<accession>A0ABS7CL59</accession>
<dbReference type="EMBL" id="JAHZIK010003171">
    <property type="protein sequence ID" value="MBW7461681.1"/>
    <property type="molecule type" value="Genomic_DNA"/>
</dbReference>
<dbReference type="PANTHER" id="PTHR40032">
    <property type="entry name" value="EXPORTED PROTEIN-RELATED"/>
    <property type="match status" value="1"/>
</dbReference>
<organism evidence="2 3">
    <name type="scientific">Paenibacillus sepulcri</name>
    <dbReference type="NCBI Taxonomy" id="359917"/>
    <lineage>
        <taxon>Bacteria</taxon>
        <taxon>Bacillati</taxon>
        <taxon>Bacillota</taxon>
        <taxon>Bacilli</taxon>
        <taxon>Bacillales</taxon>
        <taxon>Paenibacillaceae</taxon>
        <taxon>Paenibacillus</taxon>
    </lineage>
</organism>
<gene>
    <name evidence="2" type="ORF">K0U00_47265</name>
</gene>
<protein>
    <submittedName>
        <fullName evidence="2">Amidase domain-containing protein</fullName>
    </submittedName>
</protein>
<keyword evidence="3" id="KW-1185">Reference proteome</keyword>